<accession>A0A6P8S5B1</accession>
<protein>
    <submittedName>
        <fullName evidence="6 7">Hematopoietic SH2 domain-containing protein</fullName>
    </submittedName>
</protein>
<evidence type="ECO:0000256" key="3">
    <source>
        <dbReference type="SAM" id="MobiDB-lite"/>
    </source>
</evidence>
<dbReference type="OrthoDB" id="67310at2759"/>
<dbReference type="InterPro" id="IPR036860">
    <property type="entry name" value="SH2_dom_sf"/>
</dbReference>
<evidence type="ECO:0000256" key="1">
    <source>
        <dbReference type="ARBA" id="ARBA00022999"/>
    </source>
</evidence>
<organism evidence="5 6">
    <name type="scientific">Geotrypetes seraphini</name>
    <name type="common">Gaboon caecilian</name>
    <name type="synonym">Caecilia seraphini</name>
    <dbReference type="NCBI Taxonomy" id="260995"/>
    <lineage>
        <taxon>Eukaryota</taxon>
        <taxon>Metazoa</taxon>
        <taxon>Chordata</taxon>
        <taxon>Craniata</taxon>
        <taxon>Vertebrata</taxon>
        <taxon>Euteleostomi</taxon>
        <taxon>Amphibia</taxon>
        <taxon>Gymnophiona</taxon>
        <taxon>Geotrypetes</taxon>
    </lineage>
</organism>
<dbReference type="Proteomes" id="UP000515159">
    <property type="component" value="Chromosome 8"/>
</dbReference>
<dbReference type="RefSeq" id="XP_033813225.1">
    <property type="nucleotide sequence ID" value="XM_033957334.1"/>
</dbReference>
<dbReference type="PANTHER" id="PTHR14388">
    <property type="entry name" value="T CELL-SPECIFIC ADAPTER PROTEIN TSAD"/>
    <property type="match status" value="1"/>
</dbReference>
<reference evidence="6 7" key="1">
    <citation type="submission" date="2025-04" db="UniProtKB">
        <authorList>
            <consortium name="RefSeq"/>
        </authorList>
    </citation>
    <scope>IDENTIFICATION</scope>
</reference>
<dbReference type="PANTHER" id="PTHR14388:SF22">
    <property type="entry name" value="SH2 DOMAIN-CONTAINING PROTEIN"/>
    <property type="match status" value="1"/>
</dbReference>
<keyword evidence="5" id="KW-1185">Reference proteome</keyword>
<dbReference type="GO" id="GO:0005737">
    <property type="term" value="C:cytoplasm"/>
    <property type="evidence" value="ECO:0007669"/>
    <property type="project" value="TreeGrafter"/>
</dbReference>
<feature type="region of interest" description="Disordered" evidence="3">
    <location>
        <begin position="397"/>
        <end position="425"/>
    </location>
</feature>
<proteinExistence type="predicted"/>
<feature type="region of interest" description="Disordered" evidence="3">
    <location>
        <begin position="126"/>
        <end position="221"/>
    </location>
</feature>
<evidence type="ECO:0000313" key="5">
    <source>
        <dbReference type="Proteomes" id="UP000515159"/>
    </source>
</evidence>
<dbReference type="Pfam" id="PF00017">
    <property type="entry name" value="SH2"/>
    <property type="match status" value="1"/>
</dbReference>
<dbReference type="PROSITE" id="PS50001">
    <property type="entry name" value="SH2"/>
    <property type="match status" value="1"/>
</dbReference>
<gene>
    <name evidence="6 7" type="primary">HSH2D</name>
</gene>
<evidence type="ECO:0000259" key="4">
    <source>
        <dbReference type="PROSITE" id="PS50001"/>
    </source>
</evidence>
<evidence type="ECO:0000313" key="6">
    <source>
        <dbReference type="RefSeq" id="XP_033813224.1"/>
    </source>
</evidence>
<dbReference type="SMART" id="SM00252">
    <property type="entry name" value="SH2"/>
    <property type="match status" value="1"/>
</dbReference>
<dbReference type="KEGG" id="gsh:117366162"/>
<keyword evidence="1 2" id="KW-0727">SH2 domain</keyword>
<dbReference type="Gene3D" id="3.30.505.10">
    <property type="entry name" value="SH2 domain"/>
    <property type="match status" value="1"/>
</dbReference>
<dbReference type="AlphaFoldDB" id="A0A6P8S5B1"/>
<dbReference type="GeneID" id="117366162"/>
<evidence type="ECO:0000256" key="2">
    <source>
        <dbReference type="PROSITE-ProRule" id="PRU00191"/>
    </source>
</evidence>
<name>A0A6P8S5B1_GEOSA</name>
<feature type="compositionally biased region" description="Basic and acidic residues" evidence="3">
    <location>
        <begin position="132"/>
        <end position="153"/>
    </location>
</feature>
<dbReference type="PRINTS" id="PR00401">
    <property type="entry name" value="SH2DOMAIN"/>
</dbReference>
<sequence length="425" mass="47642">MPLPEANVKWFVRTQARWFEDHGIPEWFHGVITRKEAENLLQDKPPGCFLVRVSESRLGYTLSYSIHNRCRHFLINVLDDGQFLIHGDTRKHKTLEDLVNFHLLNPVQTYNERLVQPCQQSNTSFTNYKGLFPHDKMPIKRTTDWPARPHDATDSSSRPELNPPLPDISGNVPSKPPIPLPRRRSELPTPPAPLPRKVLSDQISDKTHEPSSTLQTGERRQLYPSITAEMRAMSTSNDTTSVMSKLYPWKNNMKKSKSVDCLDLLDTKLEIVPEVSAVSRKVHFIETPDLVEQVSAKSSQVSNVGSPNVGKKLKKYILMNKAVTTLADGKMVLTKRAAGTGRVNAAVHNHSGHPLNAGFTSQSGNVTTSKKLNELGISPAVFKNIMSLAINKQRSGTEMVTPCGRRQVKPPQEEYQRPPPFAPGF</sequence>
<evidence type="ECO:0000313" key="7">
    <source>
        <dbReference type="RefSeq" id="XP_033813225.1"/>
    </source>
</evidence>
<dbReference type="CTD" id="84941"/>
<dbReference type="SUPFAM" id="SSF55550">
    <property type="entry name" value="SH2 domain"/>
    <property type="match status" value="1"/>
</dbReference>
<dbReference type="RefSeq" id="XP_033813224.1">
    <property type="nucleotide sequence ID" value="XM_033957333.1"/>
</dbReference>
<dbReference type="InterPro" id="IPR000980">
    <property type="entry name" value="SH2"/>
</dbReference>
<feature type="domain" description="SH2" evidence="4">
    <location>
        <begin position="27"/>
        <end position="118"/>
    </location>
</feature>